<dbReference type="InterPro" id="IPR050219">
    <property type="entry name" value="DnaG_primase"/>
</dbReference>
<proteinExistence type="inferred from homology"/>
<dbReference type="GO" id="GO:0016779">
    <property type="term" value="F:nucleotidyltransferase activity"/>
    <property type="evidence" value="ECO:0007669"/>
    <property type="project" value="UniProtKB-KW"/>
</dbReference>
<name>A0ABS4K6Z5_9CLOT</name>
<dbReference type="PANTHER" id="PTHR30313:SF2">
    <property type="entry name" value="DNA PRIMASE"/>
    <property type="match status" value="1"/>
</dbReference>
<evidence type="ECO:0000256" key="4">
    <source>
        <dbReference type="ARBA" id="ARBA00022695"/>
    </source>
</evidence>
<comment type="function">
    <text evidence="12 13">RNA polymerase that catalyzes the synthesis of short RNA molecules used as primers for DNA polymerase during DNA replication.</text>
</comment>
<evidence type="ECO:0000313" key="15">
    <source>
        <dbReference type="EMBL" id="MBP2023544.1"/>
    </source>
</evidence>
<dbReference type="SMART" id="SM00400">
    <property type="entry name" value="ZnF_CHCC"/>
    <property type="match status" value="1"/>
</dbReference>
<dbReference type="InterPro" id="IPR016136">
    <property type="entry name" value="DNA_helicase_N/primase_C"/>
</dbReference>
<evidence type="ECO:0000259" key="14">
    <source>
        <dbReference type="PROSITE" id="PS50880"/>
    </source>
</evidence>
<keyword evidence="5 12" id="KW-0235">DNA replication</keyword>
<feature type="domain" description="Toprim" evidence="14">
    <location>
        <begin position="250"/>
        <end position="331"/>
    </location>
</feature>
<dbReference type="PANTHER" id="PTHR30313">
    <property type="entry name" value="DNA PRIMASE"/>
    <property type="match status" value="1"/>
</dbReference>
<evidence type="ECO:0000256" key="5">
    <source>
        <dbReference type="ARBA" id="ARBA00022705"/>
    </source>
</evidence>
<keyword evidence="8 12" id="KW-0862">Zinc</keyword>
<dbReference type="InterPro" id="IPR030846">
    <property type="entry name" value="DnaG_bac"/>
</dbReference>
<dbReference type="EC" id="2.7.7.101" evidence="12"/>
<dbReference type="NCBIfam" id="TIGR01391">
    <property type="entry name" value="dnaG"/>
    <property type="match status" value="1"/>
</dbReference>
<reference evidence="15 16" key="1">
    <citation type="submission" date="2021-03" db="EMBL/GenBank/DDBJ databases">
        <title>Genomic Encyclopedia of Type Strains, Phase IV (KMG-IV): sequencing the most valuable type-strain genomes for metagenomic binning, comparative biology and taxonomic classification.</title>
        <authorList>
            <person name="Goeker M."/>
        </authorList>
    </citation>
    <scope>NUCLEOTIDE SEQUENCE [LARGE SCALE GENOMIC DNA]</scope>
    <source>
        <strain evidence="15 16">DSM 28650</strain>
    </source>
</reference>
<dbReference type="InterPro" id="IPR006295">
    <property type="entry name" value="DNA_primase_DnaG"/>
</dbReference>
<evidence type="ECO:0000313" key="16">
    <source>
        <dbReference type="Proteomes" id="UP001519308"/>
    </source>
</evidence>
<keyword evidence="2 12" id="KW-0639">Primosome</keyword>
<comment type="similarity">
    <text evidence="12 13">Belongs to the DnaG primase family.</text>
</comment>
<keyword evidence="7 12" id="KW-0863">Zinc-finger</keyword>
<gene>
    <name evidence="12" type="primary">dnaG</name>
    <name evidence="15" type="ORF">J2Z44_003381</name>
</gene>
<evidence type="ECO:0000256" key="11">
    <source>
        <dbReference type="ARBA" id="ARBA00023163"/>
    </source>
</evidence>
<evidence type="ECO:0000256" key="6">
    <source>
        <dbReference type="ARBA" id="ARBA00022723"/>
    </source>
</evidence>
<dbReference type="SUPFAM" id="SSF56731">
    <property type="entry name" value="DNA primase core"/>
    <property type="match status" value="1"/>
</dbReference>
<organism evidence="15 16">
    <name type="scientific">Clostridium punense</name>
    <dbReference type="NCBI Taxonomy" id="1054297"/>
    <lineage>
        <taxon>Bacteria</taxon>
        <taxon>Bacillati</taxon>
        <taxon>Bacillota</taxon>
        <taxon>Clostridia</taxon>
        <taxon>Eubacteriales</taxon>
        <taxon>Clostridiaceae</taxon>
        <taxon>Clostridium</taxon>
    </lineage>
</organism>
<dbReference type="SUPFAM" id="SSF48024">
    <property type="entry name" value="N-terminal domain of DnaB helicase"/>
    <property type="match status" value="1"/>
</dbReference>
<dbReference type="Gene3D" id="3.40.1360.10">
    <property type="match status" value="1"/>
</dbReference>
<keyword evidence="3 12" id="KW-0808">Transferase</keyword>
<comment type="subunit">
    <text evidence="12">Monomer. Interacts with DnaB.</text>
</comment>
<comment type="catalytic activity">
    <reaction evidence="12">
        <text>ssDNA + n NTP = ssDNA/pppN(pN)n-1 hybrid + (n-1) diphosphate.</text>
        <dbReference type="EC" id="2.7.7.101"/>
    </reaction>
</comment>
<comment type="domain">
    <text evidence="12">Contains an N-terminal zinc-binding domain, a central core domain that contains the primase activity, and a C-terminal DnaB-binding domain.</text>
</comment>
<dbReference type="InterPro" id="IPR006171">
    <property type="entry name" value="TOPRIM_dom"/>
</dbReference>
<dbReference type="SMART" id="SM00493">
    <property type="entry name" value="TOPRIM"/>
    <property type="match status" value="1"/>
</dbReference>
<evidence type="ECO:0000256" key="8">
    <source>
        <dbReference type="ARBA" id="ARBA00022833"/>
    </source>
</evidence>
<dbReference type="InterPro" id="IPR013264">
    <property type="entry name" value="DNAG_N"/>
</dbReference>
<dbReference type="Pfam" id="PF01807">
    <property type="entry name" value="Zn_ribbon_DnaG"/>
    <property type="match status" value="1"/>
</dbReference>
<dbReference type="Pfam" id="PF13155">
    <property type="entry name" value="Toprim_2"/>
    <property type="match status" value="1"/>
</dbReference>
<accession>A0ABS4K6Z5</accession>
<evidence type="ECO:0000256" key="12">
    <source>
        <dbReference type="HAMAP-Rule" id="MF_00974"/>
    </source>
</evidence>
<dbReference type="PROSITE" id="PS50880">
    <property type="entry name" value="TOPRIM"/>
    <property type="match status" value="1"/>
</dbReference>
<dbReference type="Pfam" id="PF10410">
    <property type="entry name" value="DnaB_bind"/>
    <property type="match status" value="1"/>
</dbReference>
<evidence type="ECO:0000256" key="7">
    <source>
        <dbReference type="ARBA" id="ARBA00022771"/>
    </source>
</evidence>
<dbReference type="InterPro" id="IPR036185">
    <property type="entry name" value="DNA_heli_DnaB-like_N_sf"/>
</dbReference>
<dbReference type="CDD" id="cd03364">
    <property type="entry name" value="TOPRIM_DnaG_primases"/>
    <property type="match status" value="1"/>
</dbReference>
<comment type="caution">
    <text evidence="15">The sequence shown here is derived from an EMBL/GenBank/DDBJ whole genome shotgun (WGS) entry which is preliminary data.</text>
</comment>
<dbReference type="PIRSF" id="PIRSF002811">
    <property type="entry name" value="DnaG"/>
    <property type="match status" value="1"/>
</dbReference>
<dbReference type="SUPFAM" id="SSF57783">
    <property type="entry name" value="Zinc beta-ribbon"/>
    <property type="match status" value="1"/>
</dbReference>
<dbReference type="InterPro" id="IPR034151">
    <property type="entry name" value="TOPRIM_DnaG_bac"/>
</dbReference>
<dbReference type="Gene3D" id="3.90.980.10">
    <property type="entry name" value="DNA primase, catalytic core, N-terminal domain"/>
    <property type="match status" value="1"/>
</dbReference>
<keyword evidence="16" id="KW-1185">Reference proteome</keyword>
<dbReference type="EMBL" id="JAGGLL010000031">
    <property type="protein sequence ID" value="MBP2023544.1"/>
    <property type="molecule type" value="Genomic_DNA"/>
</dbReference>
<dbReference type="HAMAP" id="MF_00974">
    <property type="entry name" value="DNA_primase_DnaG"/>
    <property type="match status" value="1"/>
</dbReference>
<evidence type="ECO:0000256" key="2">
    <source>
        <dbReference type="ARBA" id="ARBA00022515"/>
    </source>
</evidence>
<dbReference type="RefSeq" id="WP_209649826.1">
    <property type="nucleotide sequence ID" value="NZ_JAGGLL010000031.1"/>
</dbReference>
<evidence type="ECO:0000256" key="10">
    <source>
        <dbReference type="ARBA" id="ARBA00023125"/>
    </source>
</evidence>
<evidence type="ECO:0000256" key="1">
    <source>
        <dbReference type="ARBA" id="ARBA00022478"/>
    </source>
</evidence>
<dbReference type="Pfam" id="PF08275">
    <property type="entry name" value="DNAG_N"/>
    <property type="match status" value="1"/>
</dbReference>
<sequence>MFSEEVIQKVKEQNDIVDVISDSIRLKHTGRNYIGVCPFHHEKTPSFTVSKEKQIYKCFGCGEAGNVITFVMKTKNLNFPEAVKVLAERIGIDIEENKEKKVERAKYDKMYNINVEAARYFYNNLRRDEKAYSYFKNRGINDSTLKKFGIGFALDGWHNLRNHLKAKGVKEEELLNLGLIIKSPKGSLYDRFRNRVIFPVFDYSGKVIGFGGRVLDDSKPKYLNSPETPLFKKGIHLYGLNFAIKSNMDRTVIIVEGYMDCISLHQYGITNVVATLGTALTEYQAKLLKRYVDKVIISFDADLAGQNATLRGLEILKKENFDIKVLQVPQGKDPDEYIKANGKEAFLKLVNNALPLTDYRLKKAEDGINFSNKEMIIKYVNSVANILSSLQPIEREVYVKQVSQSTGLSEESILETVREINKKTSKNEEKPNINADFGQKLYLEPAYVKGERTILKLMYKDNEILRTIISLIDRDDFIVESHKIIYDLILKYHDLPDGERNSKIDTKCAEDVECTKEWINIQELQVKLGEYDVEKMIHDCIREMKKFKLEESKKEIMNKIRICESQGLVEESLGLAQQLVNIQKEISNI</sequence>
<dbReference type="InterPro" id="IPR036977">
    <property type="entry name" value="DNA_primase_Znf_CHC2"/>
</dbReference>
<evidence type="ECO:0000256" key="3">
    <source>
        <dbReference type="ARBA" id="ARBA00022679"/>
    </source>
</evidence>
<comment type="cofactor">
    <cofactor evidence="12 13">
        <name>Zn(2+)</name>
        <dbReference type="ChEBI" id="CHEBI:29105"/>
    </cofactor>
    <text evidence="12 13">Binds 1 zinc ion per monomer.</text>
</comment>
<keyword evidence="4 12" id="KW-0548">Nucleotidyltransferase</keyword>
<dbReference type="Proteomes" id="UP001519308">
    <property type="component" value="Unassembled WGS sequence"/>
</dbReference>
<evidence type="ECO:0000256" key="13">
    <source>
        <dbReference type="PIRNR" id="PIRNR002811"/>
    </source>
</evidence>
<dbReference type="InterPro" id="IPR037068">
    <property type="entry name" value="DNA_primase_core_N_sf"/>
</dbReference>
<evidence type="ECO:0000256" key="9">
    <source>
        <dbReference type="ARBA" id="ARBA00022842"/>
    </source>
</evidence>
<keyword evidence="1 12" id="KW-0240">DNA-directed RNA polymerase</keyword>
<feature type="zinc finger region" description="CHC2-type" evidence="12">
    <location>
        <begin position="37"/>
        <end position="61"/>
    </location>
</feature>
<dbReference type="InterPro" id="IPR002694">
    <property type="entry name" value="Znf_CHC2"/>
</dbReference>
<keyword evidence="10 12" id="KW-0238">DNA-binding</keyword>
<dbReference type="Gene3D" id="3.90.580.10">
    <property type="entry name" value="Zinc finger, CHC2-type domain"/>
    <property type="match status" value="1"/>
</dbReference>
<keyword evidence="11 12" id="KW-0804">Transcription</keyword>
<dbReference type="InterPro" id="IPR019475">
    <property type="entry name" value="DNA_primase_DnaB-bd"/>
</dbReference>
<dbReference type="Gene3D" id="1.10.860.10">
    <property type="entry name" value="DNAb Helicase, Chain A"/>
    <property type="match status" value="1"/>
</dbReference>
<keyword evidence="6 12" id="KW-0479">Metal-binding</keyword>
<protein>
    <recommendedName>
        <fullName evidence="12 13">DNA primase</fullName>
        <ecNumber evidence="12">2.7.7.101</ecNumber>
    </recommendedName>
</protein>
<keyword evidence="9" id="KW-0460">Magnesium</keyword>